<proteinExistence type="predicted"/>
<protein>
    <submittedName>
        <fullName evidence="1">Uncharacterized protein</fullName>
    </submittedName>
</protein>
<comment type="caution">
    <text evidence="1">The sequence shown here is derived from an EMBL/GenBank/DDBJ whole genome shotgun (WGS) entry which is preliminary data.</text>
</comment>
<organism evidence="1">
    <name type="scientific">marine sediment metagenome</name>
    <dbReference type="NCBI Taxonomy" id="412755"/>
    <lineage>
        <taxon>unclassified sequences</taxon>
        <taxon>metagenomes</taxon>
        <taxon>ecological metagenomes</taxon>
    </lineage>
</organism>
<sequence>MNDLYEMELHEVINYDNFEVCRVPGGWVYRFLEENYIHGTENLDTNKMILVDSVFVPLNDEMRSITNV</sequence>
<gene>
    <name evidence="1" type="ORF">LCGC14_1097840</name>
</gene>
<evidence type="ECO:0000313" key="1">
    <source>
        <dbReference type="EMBL" id="KKN04401.1"/>
    </source>
</evidence>
<accession>A0A0F9PTL6</accession>
<name>A0A0F9PTL6_9ZZZZ</name>
<dbReference type="EMBL" id="LAZR01004926">
    <property type="protein sequence ID" value="KKN04401.1"/>
    <property type="molecule type" value="Genomic_DNA"/>
</dbReference>
<reference evidence="1" key="1">
    <citation type="journal article" date="2015" name="Nature">
        <title>Complex archaea that bridge the gap between prokaryotes and eukaryotes.</title>
        <authorList>
            <person name="Spang A."/>
            <person name="Saw J.H."/>
            <person name="Jorgensen S.L."/>
            <person name="Zaremba-Niedzwiedzka K."/>
            <person name="Martijn J."/>
            <person name="Lind A.E."/>
            <person name="van Eijk R."/>
            <person name="Schleper C."/>
            <person name="Guy L."/>
            <person name="Ettema T.J."/>
        </authorList>
    </citation>
    <scope>NUCLEOTIDE SEQUENCE</scope>
</reference>
<dbReference type="AlphaFoldDB" id="A0A0F9PTL6"/>